<gene>
    <name evidence="4" type="primary">ylqH</name>
    <name evidence="2" type="ORF">B4122_2711</name>
    <name evidence="3" type="ORF">J5227_12795</name>
    <name evidence="4" type="ORF">P5633_15585</name>
    <name evidence="5" type="ORF">QL281_21230</name>
    <name evidence="1" type="ORF">SC09_Contig19orf01146</name>
</gene>
<dbReference type="Proteomes" id="UP000032247">
    <property type="component" value="Unassembled WGS sequence"/>
</dbReference>
<reference evidence="2 7" key="2">
    <citation type="submission" date="2015-09" db="EMBL/GenBank/DDBJ databases">
        <title>Spore heat resistance.</title>
        <authorList>
            <person name="Boekhorst J."/>
            <person name="Berendsen E.M."/>
            <person name="Wells-Bennik M.H."/>
            <person name="Kuipers O.P."/>
        </authorList>
    </citation>
    <scope>NUCLEOTIDE SEQUENCE [LARGE SCALE GENOMIC DNA]</scope>
    <source>
        <strain evidence="2 7">B4122</strain>
    </source>
</reference>
<evidence type="ECO:0000313" key="1">
    <source>
        <dbReference type="EMBL" id="KIU12620.1"/>
    </source>
</evidence>
<dbReference type="InterPro" id="IPR006135">
    <property type="entry name" value="T3SS_substrate_exporter"/>
</dbReference>
<dbReference type="AlphaFoldDB" id="A0A063XH39"/>
<dbReference type="EMBL" id="CP120576">
    <property type="protein sequence ID" value="WEY83765.1"/>
    <property type="molecule type" value="Genomic_DNA"/>
</dbReference>
<dbReference type="OMA" id="HEVPIYE"/>
<name>A0A063XH39_BACIU</name>
<dbReference type="EMBL" id="CP125292">
    <property type="protein sequence ID" value="WHM21266.1"/>
    <property type="molecule type" value="Genomic_DNA"/>
</dbReference>
<dbReference type="InterPro" id="IPR004683">
    <property type="entry name" value="T3SS_FlhB-rel"/>
</dbReference>
<reference evidence="3" key="3">
    <citation type="submission" date="2021-03" db="EMBL/GenBank/DDBJ databases">
        <title>Isolation of Bacillus subtilis from fermented food sample.</title>
        <authorList>
            <person name="Lakshmanan V."/>
            <person name="Athira K."/>
            <person name="Rajagopal K."/>
        </authorList>
    </citation>
    <scope>NUCLEOTIDE SEQUENCE</scope>
    <source>
        <strain evidence="3">S1</strain>
    </source>
</reference>
<reference evidence="5" key="5">
    <citation type="submission" date="2023-05" db="EMBL/GenBank/DDBJ databases">
        <title>Complete genome sequence of Bacillus subtilis SRCM117797 isolated from Soybean paste.</title>
        <authorList>
            <person name="Abraha H.B."/>
            <person name="Kim K.-P."/>
            <person name="Ryu M.-S."/>
            <person name="Jeong D.-Y."/>
        </authorList>
    </citation>
    <scope>NUCLEOTIDE SEQUENCE</scope>
    <source>
        <strain evidence="5">SRCM117797</strain>
    </source>
</reference>
<dbReference type="Gene3D" id="3.40.1690.10">
    <property type="entry name" value="secretion proteins EscU"/>
    <property type="match status" value="1"/>
</dbReference>
<evidence type="ECO:0000313" key="2">
    <source>
        <dbReference type="EMBL" id="KZD91122.1"/>
    </source>
</evidence>
<accession>A0A063XH39</accession>
<dbReference type="SMR" id="A0A063XH39"/>
<organism evidence="1 6">
    <name type="scientific">Bacillus subtilis</name>
    <dbReference type="NCBI Taxonomy" id="1423"/>
    <lineage>
        <taxon>Bacteria</taxon>
        <taxon>Bacillati</taxon>
        <taxon>Bacillota</taxon>
        <taxon>Bacilli</taxon>
        <taxon>Bacillales</taxon>
        <taxon>Bacillaceae</taxon>
        <taxon>Bacillus</taxon>
    </lineage>
</organism>
<evidence type="ECO:0000313" key="7">
    <source>
        <dbReference type="Proteomes" id="UP000076442"/>
    </source>
</evidence>
<dbReference type="InterPro" id="IPR029025">
    <property type="entry name" value="T3SS_substrate_exporter_C"/>
</dbReference>
<dbReference type="Proteomes" id="UP001229422">
    <property type="component" value="Chromosome"/>
</dbReference>
<dbReference type="EMBL" id="JAGFPW010000010">
    <property type="protein sequence ID" value="MBO3795168.1"/>
    <property type="molecule type" value="Genomic_DNA"/>
</dbReference>
<keyword evidence="1" id="KW-0282">Flagellum</keyword>
<keyword evidence="1" id="KW-0969">Cilium</keyword>
<dbReference type="PATRIC" id="fig|1423.134.peg.2941"/>
<keyword evidence="1" id="KW-0966">Cell projection</keyword>
<evidence type="ECO:0000313" key="4">
    <source>
        <dbReference type="EMBL" id="WEY83765.1"/>
    </source>
</evidence>
<dbReference type="EMBL" id="LJZV01000013">
    <property type="protein sequence ID" value="KZD91122.1"/>
    <property type="molecule type" value="Genomic_DNA"/>
</dbReference>
<dbReference type="RefSeq" id="WP_003232001.1">
    <property type="nucleotide sequence ID" value="NZ_AP024621.1"/>
</dbReference>
<evidence type="ECO:0000313" key="3">
    <source>
        <dbReference type="EMBL" id="MBO3795168.1"/>
    </source>
</evidence>
<sequence>MKEQTPIRKAVALHYDEQKDKAPRVIATGKGHVADNIIKEAKKAGVPIQEDRTLVELMRHLTVDDQIPEALYETVAEIFSFIYKLDESVKNKK</sequence>
<dbReference type="GO" id="GO:0009306">
    <property type="term" value="P:protein secretion"/>
    <property type="evidence" value="ECO:0007669"/>
    <property type="project" value="InterPro"/>
</dbReference>
<dbReference type="GO" id="GO:0005886">
    <property type="term" value="C:plasma membrane"/>
    <property type="evidence" value="ECO:0007669"/>
    <property type="project" value="TreeGrafter"/>
</dbReference>
<reference evidence="4" key="4">
    <citation type="submission" date="2023-03" db="EMBL/GenBank/DDBJ databases">
        <title>Complete genome sequences of 52 Bacillus and Priestia strains isolated from West-African fermentations and 26 reference strains from the DSMZ collection.</title>
        <authorList>
            <person name="Wiedenbein E.S."/>
            <person name="Canoy T.S."/>
            <person name="Hui Y."/>
            <person name="Parkouda C."/>
            <person name="Dawende C."/>
            <person name="Ametefe E."/>
            <person name="Jespersen L."/>
            <person name="Nielsen D.S."/>
        </authorList>
    </citation>
    <scope>NUCLEOTIDE SEQUENCE</scope>
    <source>
        <strain evidence="4">PRO56</strain>
    </source>
</reference>
<dbReference type="PANTHER" id="PTHR30531">
    <property type="entry name" value="FLAGELLAR BIOSYNTHETIC PROTEIN FLHB"/>
    <property type="match status" value="1"/>
</dbReference>
<evidence type="ECO:0000313" key="6">
    <source>
        <dbReference type="Proteomes" id="UP000032247"/>
    </source>
</evidence>
<proteinExistence type="predicted"/>
<dbReference type="NCBIfam" id="TIGR00789">
    <property type="entry name" value="flhB_rel"/>
    <property type="match status" value="1"/>
</dbReference>
<dbReference type="PANTHER" id="PTHR30531:SF12">
    <property type="entry name" value="FLAGELLAR BIOSYNTHETIC PROTEIN FLHB"/>
    <property type="match status" value="1"/>
</dbReference>
<dbReference type="Proteomes" id="UP000076442">
    <property type="component" value="Unassembled WGS sequence"/>
</dbReference>
<evidence type="ECO:0000313" key="5">
    <source>
        <dbReference type="EMBL" id="WHM21266.1"/>
    </source>
</evidence>
<reference evidence="1 6" key="1">
    <citation type="submission" date="2014-12" db="EMBL/GenBank/DDBJ databases">
        <title>Comparative genome analysis of Bacillus coagulans HM-08, Clostridium butyricum HM-68, Bacillus subtilis HM-66 and Bacillus licheniformis BL-09.</title>
        <authorList>
            <person name="Zhang H."/>
        </authorList>
    </citation>
    <scope>NUCLEOTIDE SEQUENCE [LARGE SCALE GENOMIC DNA]</scope>
    <source>
        <strain evidence="1 6">HM-66</strain>
    </source>
</reference>
<dbReference type="STRING" id="483913.AN935_08390"/>
<dbReference type="EMBL" id="JXBC01000002">
    <property type="protein sequence ID" value="KIU12620.1"/>
    <property type="molecule type" value="Genomic_DNA"/>
</dbReference>
<dbReference type="Pfam" id="PF01312">
    <property type="entry name" value="Bac_export_2"/>
    <property type="match status" value="1"/>
</dbReference>
<dbReference type="SUPFAM" id="SSF160544">
    <property type="entry name" value="EscU C-terminal domain-like"/>
    <property type="match status" value="1"/>
</dbReference>
<dbReference type="Proteomes" id="UP001214898">
    <property type="component" value="Chromosome"/>
</dbReference>
<dbReference type="Proteomes" id="UP000665181">
    <property type="component" value="Unassembled WGS sequence"/>
</dbReference>
<protein>
    <submittedName>
        <fullName evidence="1 2">Flagellar biosynthesis protein</fullName>
    </submittedName>
    <submittedName>
        <fullName evidence="3">FlhB-like flagellar biosynthesis protein</fullName>
    </submittedName>
</protein>